<reference evidence="8" key="1">
    <citation type="submission" date="2020-05" db="UniProtKB">
        <authorList>
            <consortium name="EnsemblMetazoa"/>
        </authorList>
    </citation>
    <scope>IDENTIFICATION</scope>
    <source>
        <strain evidence="8">Yale</strain>
    </source>
</reference>
<dbReference type="GO" id="GO:0005737">
    <property type="term" value="C:cytoplasm"/>
    <property type="evidence" value="ECO:0007669"/>
    <property type="project" value="TreeGrafter"/>
</dbReference>
<dbReference type="InterPro" id="IPR017850">
    <property type="entry name" value="Alkaline_phosphatase_core_sf"/>
</dbReference>
<dbReference type="InterPro" id="IPR035874">
    <property type="entry name" value="IDS"/>
</dbReference>
<accession>A0A1B0FKZ6</accession>
<dbReference type="STRING" id="37546.A0A1B0FKZ6"/>
<proteinExistence type="inferred from homology"/>
<dbReference type="PANTHER" id="PTHR45953">
    <property type="entry name" value="IDURONATE 2-SULFATASE"/>
    <property type="match status" value="1"/>
</dbReference>
<keyword evidence="4" id="KW-0732">Signal</keyword>
<dbReference type="EnsemblMetazoa" id="GMOY004514-RA">
    <property type="protein sequence ID" value="GMOY004514-PA"/>
    <property type="gene ID" value="GMOY004514"/>
</dbReference>
<evidence type="ECO:0000313" key="8">
    <source>
        <dbReference type="EnsemblMetazoa" id="GMOY004514-PA"/>
    </source>
</evidence>
<dbReference type="InterPro" id="IPR024607">
    <property type="entry name" value="Sulfatase_CS"/>
</dbReference>
<dbReference type="PROSITE" id="PS00149">
    <property type="entry name" value="SULFATASE_2"/>
    <property type="match status" value="1"/>
</dbReference>
<dbReference type="SUPFAM" id="SSF53649">
    <property type="entry name" value="Alkaline phosphatase-like"/>
    <property type="match status" value="1"/>
</dbReference>
<keyword evidence="9" id="KW-1185">Reference proteome</keyword>
<evidence type="ECO:0000256" key="2">
    <source>
        <dbReference type="ARBA" id="ARBA00008779"/>
    </source>
</evidence>
<sequence>MGIRILASKEVCFGRITYNSLVDIVNVKIIILRSGIIVVSRCLLITTGHEFQGVRGFLDRENNVCIALVAFVSFYSSCAFKFEKGKRSNVVLIVFDDLRPTLGRFGDRLAFTPNLDAFISRSNYFTRAYSQQALCAPSRNSFLTSRRPDTLHLYDFYSYWRAFVGNFTTLPQYFKEHGYHTYAIGKIFHPGVSSNYNDDYPHSWSASPYHPSTEIYMNTAVCPDAYGVLKNNLLCPVHVRTQPFQTLPDIQSTAEAIRFIKSYRNGTANPFFLALGFHKPHINFRFPIHYMKRFPLENFYNYTPDTFRPNEMPKVAWNPYSDIRSRDDFCNLNISFPYGPIPALLRAQIRQAYYASVSYVDNLFGKFIKHVDSENTIIVVTSDHGWSLGEHAEWAKYSNFEVAVRVPLIVQSPEFRASYHVGKSIKDIIELVDLFPSLVDLAHLPKVPKCIRNVPMFKQLLCTEGKSFYKLLQGNDTKKHYIALSQYPRPGVVPTKHPNSDKPKLRNIKIMGYSLRTNYYRYTIWVRFHPNNFSRDWSTVYGEEMYSHRDDVGEEINLVNLPQFNKVRGRLKNKLIAAFTK</sequence>
<keyword evidence="5" id="KW-0378">Hydrolase</keyword>
<dbReference type="GO" id="GO:0004423">
    <property type="term" value="F:iduronate-2-sulfatase activity"/>
    <property type="evidence" value="ECO:0007669"/>
    <property type="project" value="InterPro"/>
</dbReference>
<keyword evidence="6" id="KW-0106">Calcium</keyword>
<evidence type="ECO:0000259" key="7">
    <source>
        <dbReference type="Pfam" id="PF00884"/>
    </source>
</evidence>
<dbReference type="PANTHER" id="PTHR45953:SF1">
    <property type="entry name" value="IDURONATE 2-SULFATASE"/>
    <property type="match status" value="1"/>
</dbReference>
<evidence type="ECO:0000256" key="6">
    <source>
        <dbReference type="ARBA" id="ARBA00022837"/>
    </source>
</evidence>
<feature type="domain" description="Sulfatase N-terminal" evidence="7">
    <location>
        <begin position="88"/>
        <end position="443"/>
    </location>
</feature>
<dbReference type="Gene3D" id="3.40.720.10">
    <property type="entry name" value="Alkaline Phosphatase, subunit A"/>
    <property type="match status" value="1"/>
</dbReference>
<protein>
    <recommendedName>
        <fullName evidence="7">Sulfatase N-terminal domain-containing protein</fullName>
    </recommendedName>
</protein>
<dbReference type="VEuPathDB" id="VectorBase:GMOY004514"/>
<comment type="similarity">
    <text evidence="2">Belongs to the sulfatase family.</text>
</comment>
<evidence type="ECO:0000256" key="4">
    <source>
        <dbReference type="ARBA" id="ARBA00022729"/>
    </source>
</evidence>
<dbReference type="CDD" id="cd16030">
    <property type="entry name" value="iduronate-2-sulfatase"/>
    <property type="match status" value="1"/>
</dbReference>
<name>A0A1B0FKZ6_GLOMM</name>
<dbReference type="InterPro" id="IPR000917">
    <property type="entry name" value="Sulfatase_N"/>
</dbReference>
<evidence type="ECO:0000256" key="1">
    <source>
        <dbReference type="ARBA" id="ARBA00001913"/>
    </source>
</evidence>
<evidence type="ECO:0000256" key="3">
    <source>
        <dbReference type="ARBA" id="ARBA00022723"/>
    </source>
</evidence>
<dbReference type="AlphaFoldDB" id="A0A1B0FKZ6"/>
<dbReference type="Pfam" id="PF00884">
    <property type="entry name" value="Sulfatase"/>
    <property type="match status" value="1"/>
</dbReference>
<dbReference type="EMBL" id="CCAG010008634">
    <property type="status" value="NOT_ANNOTATED_CDS"/>
    <property type="molecule type" value="Genomic_DNA"/>
</dbReference>
<keyword evidence="3" id="KW-0479">Metal-binding</keyword>
<evidence type="ECO:0000256" key="5">
    <source>
        <dbReference type="ARBA" id="ARBA00022801"/>
    </source>
</evidence>
<dbReference type="PhylomeDB" id="A0A1B0FKZ6"/>
<dbReference type="Proteomes" id="UP000092444">
    <property type="component" value="Unassembled WGS sequence"/>
</dbReference>
<organism evidence="8 9">
    <name type="scientific">Glossina morsitans morsitans</name>
    <name type="common">Savannah tsetse fly</name>
    <dbReference type="NCBI Taxonomy" id="37546"/>
    <lineage>
        <taxon>Eukaryota</taxon>
        <taxon>Metazoa</taxon>
        <taxon>Ecdysozoa</taxon>
        <taxon>Arthropoda</taxon>
        <taxon>Hexapoda</taxon>
        <taxon>Insecta</taxon>
        <taxon>Pterygota</taxon>
        <taxon>Neoptera</taxon>
        <taxon>Endopterygota</taxon>
        <taxon>Diptera</taxon>
        <taxon>Brachycera</taxon>
        <taxon>Muscomorpha</taxon>
        <taxon>Hippoboscoidea</taxon>
        <taxon>Glossinidae</taxon>
        <taxon>Glossina</taxon>
    </lineage>
</organism>
<comment type="cofactor">
    <cofactor evidence="1">
        <name>Ca(2+)</name>
        <dbReference type="ChEBI" id="CHEBI:29108"/>
    </cofactor>
</comment>
<dbReference type="GO" id="GO:0046872">
    <property type="term" value="F:metal ion binding"/>
    <property type="evidence" value="ECO:0007669"/>
    <property type="project" value="UniProtKB-KW"/>
</dbReference>
<evidence type="ECO:0000313" key="9">
    <source>
        <dbReference type="Proteomes" id="UP000092444"/>
    </source>
</evidence>